<name>A0A485M2K0_9ZZZZ</name>
<dbReference type="PANTHER" id="PTHR34824">
    <property type="entry name" value="HEAT-INDUCIBLE TRANSCRIPTION REPRESSOR HRCA"/>
    <property type="match status" value="1"/>
</dbReference>
<dbReference type="PIRSF" id="PIRSF005485">
    <property type="entry name" value="HrcA"/>
    <property type="match status" value="1"/>
</dbReference>
<dbReference type="EMBL" id="CAADRM010000124">
    <property type="protein sequence ID" value="VFU16913.1"/>
    <property type="molecule type" value="Genomic_DNA"/>
</dbReference>
<dbReference type="SUPFAM" id="SSF46785">
    <property type="entry name" value="Winged helix' DNA-binding domain"/>
    <property type="match status" value="1"/>
</dbReference>
<accession>A0A485M2K0</accession>
<dbReference type="InterPro" id="IPR029016">
    <property type="entry name" value="GAF-like_dom_sf"/>
</dbReference>
<dbReference type="InterPro" id="IPR021153">
    <property type="entry name" value="HrcA_C"/>
</dbReference>
<keyword evidence="4" id="KW-0804">Transcription</keyword>
<dbReference type="Pfam" id="PF01628">
    <property type="entry name" value="HrcA"/>
    <property type="match status" value="1"/>
</dbReference>
<proteinExistence type="inferred from homology"/>
<evidence type="ECO:0000256" key="1">
    <source>
        <dbReference type="ARBA" id="ARBA00022491"/>
    </source>
</evidence>
<keyword evidence="3" id="KW-0346">Stress response</keyword>
<dbReference type="HAMAP" id="MF_00081">
    <property type="entry name" value="HrcA"/>
    <property type="match status" value="1"/>
</dbReference>
<dbReference type="Gene3D" id="3.30.390.60">
    <property type="entry name" value="Heat-inducible transcription repressor hrca homolog, domain 3"/>
    <property type="match status" value="1"/>
</dbReference>
<evidence type="ECO:0000313" key="6">
    <source>
        <dbReference type="EMBL" id="VFU16913.1"/>
    </source>
</evidence>
<feature type="domain" description="Heat-inducible transcription repressor HrcA C-terminal" evidence="5">
    <location>
        <begin position="109"/>
        <end position="327"/>
    </location>
</feature>
<evidence type="ECO:0000256" key="4">
    <source>
        <dbReference type="ARBA" id="ARBA00023163"/>
    </source>
</evidence>
<evidence type="ECO:0000256" key="3">
    <source>
        <dbReference type="ARBA" id="ARBA00023016"/>
    </source>
</evidence>
<dbReference type="InterPro" id="IPR023120">
    <property type="entry name" value="WHTH_transcript_rep_HrcA_IDD"/>
</dbReference>
<keyword evidence="1" id="KW-0678">Repressor</keyword>
<organism evidence="6">
    <name type="scientific">anaerobic digester metagenome</name>
    <dbReference type="NCBI Taxonomy" id="1263854"/>
    <lineage>
        <taxon>unclassified sequences</taxon>
        <taxon>metagenomes</taxon>
        <taxon>ecological metagenomes</taxon>
    </lineage>
</organism>
<dbReference type="InterPro" id="IPR036390">
    <property type="entry name" value="WH_DNA-bd_sf"/>
</dbReference>
<reference evidence="6" key="1">
    <citation type="submission" date="2019-03" db="EMBL/GenBank/DDBJ databases">
        <authorList>
            <person name="Hao L."/>
        </authorList>
    </citation>
    <scope>NUCLEOTIDE SEQUENCE</scope>
</reference>
<dbReference type="GO" id="GO:0045892">
    <property type="term" value="P:negative regulation of DNA-templated transcription"/>
    <property type="evidence" value="ECO:0007669"/>
    <property type="project" value="TreeGrafter"/>
</dbReference>
<dbReference type="GO" id="GO:0003677">
    <property type="term" value="F:DNA binding"/>
    <property type="evidence" value="ECO:0007669"/>
    <property type="project" value="InterPro"/>
</dbReference>
<dbReference type="SUPFAM" id="SSF55781">
    <property type="entry name" value="GAF domain-like"/>
    <property type="match status" value="1"/>
</dbReference>
<keyword evidence="2" id="KW-0805">Transcription regulation</keyword>
<dbReference type="PANTHER" id="PTHR34824:SF1">
    <property type="entry name" value="HEAT-INDUCIBLE TRANSCRIPTION REPRESSOR HRCA"/>
    <property type="match status" value="1"/>
</dbReference>
<sequence>MTYQLSERDKSILGAIIQEYVSTGEPVGSRIIAKKYMCTISPATVRNVMADLEEMDFLYQPHISAGRIPTPEGFRYYLNDIMEVKTLPRGEKSLITRHMSRTTGDVRAAVKEASTLLSSISRNVSIIILPSLDTFHFKRIDFVRLDESRILVILVSRAGMVFNHMVHDEDIDQELLIKYANYLNEWCSGLSIREMRDMLVQEMSSEKARFDSLVRRAVSLGMTAIDHVEGSPDIYIQGKESVFNSPELANLDKLRDIVNAFEDKGRIVRILNSVLKDSGVKVLLGEDMEGFGMDDFSLVASRYYRKDVPVGSLGVIGPMRMDYSRVIPLVGYMAKILSDLLEDV</sequence>
<dbReference type="Gene3D" id="1.10.10.10">
    <property type="entry name" value="Winged helix-like DNA-binding domain superfamily/Winged helix DNA-binding domain"/>
    <property type="match status" value="1"/>
</dbReference>
<dbReference type="AlphaFoldDB" id="A0A485M2K0"/>
<evidence type="ECO:0000256" key="2">
    <source>
        <dbReference type="ARBA" id="ARBA00023015"/>
    </source>
</evidence>
<dbReference type="InterPro" id="IPR002571">
    <property type="entry name" value="HrcA"/>
</dbReference>
<dbReference type="InterPro" id="IPR036388">
    <property type="entry name" value="WH-like_DNA-bd_sf"/>
</dbReference>
<protein>
    <submittedName>
        <fullName evidence="6">Heat-inducible transcription repressor HrcA</fullName>
    </submittedName>
</protein>
<dbReference type="Gene3D" id="3.30.450.40">
    <property type="match status" value="1"/>
</dbReference>
<dbReference type="NCBIfam" id="TIGR00331">
    <property type="entry name" value="hrcA"/>
    <property type="match status" value="1"/>
</dbReference>
<gene>
    <name evidence="6" type="primary">hrcA</name>
    <name evidence="6" type="ORF">SCFA_590022</name>
</gene>
<evidence type="ECO:0000259" key="5">
    <source>
        <dbReference type="Pfam" id="PF01628"/>
    </source>
</evidence>